<keyword evidence="13" id="KW-1185">Reference proteome</keyword>
<dbReference type="EMBL" id="PUGF01000008">
    <property type="protein sequence ID" value="PRC93289.1"/>
    <property type="molecule type" value="Genomic_DNA"/>
</dbReference>
<feature type="domain" description="ATP-grasp" evidence="11">
    <location>
        <begin position="121"/>
        <end position="308"/>
    </location>
</feature>
<dbReference type="InterPro" id="IPR013815">
    <property type="entry name" value="ATP_grasp_subdomain_1"/>
</dbReference>
<sequence length="310" mass="34164">MKIAFLTDPLDDFKIYKDTTFAMMREAAKRGHELYAFMPKDMALEGAQVVAQVRRIHLTGQEVWYQAEAPEERRLNEFDAVLQRKDPPFDMEYVYATYLLELAEQSGARVFNKPAAIRGHNEKLSIAQFPQFTAPTLVTSDEVRLRRFHAEHQDIILKPLDGMGGAGVFKVSADGLNLGSIIETLTGNGTRTIMAQRYIPEITLGDKRILLIGGKVVPFSLARIPQGSEVRGNLAAGGVGVAQPLSARDTEIAEALAPILAQRGLLLVGCDVIGNFLTEVNVTSPTCFQEITQQTGFDVAALFIDELERA</sequence>
<comment type="cofactor">
    <cofactor evidence="2">
        <name>Mg(2+)</name>
        <dbReference type="ChEBI" id="CHEBI:18420"/>
    </cofactor>
</comment>
<protein>
    <recommendedName>
        <fullName evidence="10">Glutathione synthetase</fullName>
        <ecNumber evidence="10">6.3.2.3</ecNumber>
    </recommendedName>
    <alternativeName>
        <fullName evidence="10">GSH synthetase</fullName>
        <shortName evidence="10">GSH-S</shortName>
        <shortName evidence="10">GSHase</shortName>
    </alternativeName>
    <alternativeName>
        <fullName evidence="10">Glutathione synthase</fullName>
    </alternativeName>
</protein>
<dbReference type="HAMAP" id="MF_00162">
    <property type="entry name" value="GSH_S"/>
    <property type="match status" value="1"/>
</dbReference>
<evidence type="ECO:0000256" key="9">
    <source>
        <dbReference type="ARBA" id="ARBA00023211"/>
    </source>
</evidence>
<proteinExistence type="inferred from homology"/>
<keyword evidence="5" id="KW-0479">Metal-binding</keyword>
<evidence type="ECO:0000256" key="3">
    <source>
        <dbReference type="ARBA" id="ARBA00022598"/>
    </source>
</evidence>
<dbReference type="InterPro" id="IPR004215">
    <property type="entry name" value="GSHS_N"/>
</dbReference>
<dbReference type="Pfam" id="PF02951">
    <property type="entry name" value="GSH-S_N"/>
    <property type="match status" value="1"/>
</dbReference>
<evidence type="ECO:0000256" key="4">
    <source>
        <dbReference type="ARBA" id="ARBA00022684"/>
    </source>
</evidence>
<dbReference type="FunFam" id="3.30.1490.20:FF:000009">
    <property type="entry name" value="Glutathione synthetase"/>
    <property type="match status" value="1"/>
</dbReference>
<dbReference type="SUPFAM" id="SSF56059">
    <property type="entry name" value="Glutathione synthetase ATP-binding domain-like"/>
    <property type="match status" value="1"/>
</dbReference>
<dbReference type="Pfam" id="PF02955">
    <property type="entry name" value="GSH-S_ATP"/>
    <property type="match status" value="1"/>
</dbReference>
<evidence type="ECO:0000256" key="10">
    <source>
        <dbReference type="HAMAP-Rule" id="MF_00162"/>
    </source>
</evidence>
<gene>
    <name evidence="10" type="primary">gshB</name>
    <name evidence="12" type="ORF">S2091_2027</name>
</gene>
<dbReference type="InterPro" id="IPR016185">
    <property type="entry name" value="PreATP-grasp_dom_sf"/>
</dbReference>
<evidence type="ECO:0000256" key="6">
    <source>
        <dbReference type="ARBA" id="ARBA00022741"/>
    </source>
</evidence>
<dbReference type="Proteomes" id="UP000237839">
    <property type="component" value="Unassembled WGS sequence"/>
</dbReference>
<comment type="pathway">
    <text evidence="10">Sulfur metabolism; glutathione biosynthesis; glutathione from L-cysteine and L-glutamate: step 2/2.</text>
</comment>
<organism evidence="12 13">
    <name type="scientific">Solimicrobium silvestre</name>
    <dbReference type="NCBI Taxonomy" id="2099400"/>
    <lineage>
        <taxon>Bacteria</taxon>
        <taxon>Pseudomonadati</taxon>
        <taxon>Pseudomonadota</taxon>
        <taxon>Betaproteobacteria</taxon>
        <taxon>Burkholderiales</taxon>
        <taxon>Oxalobacteraceae</taxon>
        <taxon>Solimicrobium</taxon>
    </lineage>
</organism>
<dbReference type="GO" id="GO:0005524">
    <property type="term" value="F:ATP binding"/>
    <property type="evidence" value="ECO:0007669"/>
    <property type="project" value="UniProtKB-UniRule"/>
</dbReference>
<dbReference type="Gene3D" id="3.30.470.20">
    <property type="entry name" value="ATP-grasp fold, B domain"/>
    <property type="match status" value="1"/>
</dbReference>
<dbReference type="GO" id="GO:0046872">
    <property type="term" value="F:metal ion binding"/>
    <property type="evidence" value="ECO:0007669"/>
    <property type="project" value="UniProtKB-KW"/>
</dbReference>
<keyword evidence="7 10" id="KW-0067">ATP-binding</keyword>
<evidence type="ECO:0000256" key="8">
    <source>
        <dbReference type="ARBA" id="ARBA00022842"/>
    </source>
</evidence>
<reference evidence="12 13" key="1">
    <citation type="submission" date="2018-02" db="EMBL/GenBank/DDBJ databases">
        <title>Solimicrobium silvestre gen. nov., sp. nov., isolated from alpine forest soil.</title>
        <authorList>
            <person name="Margesin R."/>
            <person name="Albuquerque L."/>
            <person name="Zhang D.-C."/>
            <person name="Froufe H.J.C."/>
            <person name="Severino R."/>
            <person name="Roxo I."/>
            <person name="Egas C."/>
            <person name="Da Costa M.S."/>
        </authorList>
    </citation>
    <scope>NUCLEOTIDE SEQUENCE [LARGE SCALE GENOMIC DNA]</scope>
    <source>
        <strain evidence="12 13">S20-91</strain>
    </source>
</reference>
<comment type="catalytic activity">
    <reaction evidence="10">
        <text>gamma-L-glutamyl-L-cysteine + glycine + ATP = glutathione + ADP + phosphate + H(+)</text>
        <dbReference type="Rhea" id="RHEA:13557"/>
        <dbReference type="ChEBI" id="CHEBI:15378"/>
        <dbReference type="ChEBI" id="CHEBI:30616"/>
        <dbReference type="ChEBI" id="CHEBI:43474"/>
        <dbReference type="ChEBI" id="CHEBI:57305"/>
        <dbReference type="ChEBI" id="CHEBI:57925"/>
        <dbReference type="ChEBI" id="CHEBI:58173"/>
        <dbReference type="ChEBI" id="CHEBI:456216"/>
        <dbReference type="EC" id="6.3.2.3"/>
    </reaction>
</comment>
<dbReference type="EC" id="6.3.2.3" evidence="10"/>
<evidence type="ECO:0000259" key="11">
    <source>
        <dbReference type="PROSITE" id="PS50975"/>
    </source>
</evidence>
<name>A0A2S9GZX6_9BURK</name>
<dbReference type="PANTHER" id="PTHR21621:SF4">
    <property type="entry name" value="GLUTATHIONE SYNTHETASE"/>
    <property type="match status" value="1"/>
</dbReference>
<comment type="cofactor">
    <cofactor evidence="1">
        <name>Mn(2+)</name>
        <dbReference type="ChEBI" id="CHEBI:29035"/>
    </cofactor>
</comment>
<keyword evidence="4 10" id="KW-0317">Glutathione biosynthesis</keyword>
<dbReference type="NCBIfam" id="TIGR01380">
    <property type="entry name" value="glut_syn"/>
    <property type="match status" value="1"/>
</dbReference>
<dbReference type="RefSeq" id="WP_105531685.1">
    <property type="nucleotide sequence ID" value="NZ_PUGF01000008.1"/>
</dbReference>
<keyword evidence="6 10" id="KW-0547">Nucleotide-binding</keyword>
<evidence type="ECO:0000256" key="7">
    <source>
        <dbReference type="ARBA" id="ARBA00022840"/>
    </source>
</evidence>
<dbReference type="InterPro" id="IPR006284">
    <property type="entry name" value="Glut_synth_pro"/>
</dbReference>
<evidence type="ECO:0000256" key="2">
    <source>
        <dbReference type="ARBA" id="ARBA00001946"/>
    </source>
</evidence>
<dbReference type="InterPro" id="IPR011761">
    <property type="entry name" value="ATP-grasp"/>
</dbReference>
<dbReference type="PROSITE" id="PS50975">
    <property type="entry name" value="ATP_GRASP"/>
    <property type="match status" value="1"/>
</dbReference>
<evidence type="ECO:0000313" key="12">
    <source>
        <dbReference type="EMBL" id="PRC93289.1"/>
    </source>
</evidence>
<keyword evidence="3 10" id="KW-0436">Ligase</keyword>
<evidence type="ECO:0000256" key="5">
    <source>
        <dbReference type="ARBA" id="ARBA00022723"/>
    </source>
</evidence>
<dbReference type="Gene3D" id="3.30.1490.20">
    <property type="entry name" value="ATP-grasp fold, A domain"/>
    <property type="match status" value="1"/>
</dbReference>
<dbReference type="OrthoDB" id="9785415at2"/>
<dbReference type="NCBIfam" id="NF003573">
    <property type="entry name" value="PRK05246.1"/>
    <property type="match status" value="1"/>
</dbReference>
<accession>A0A2S9GZX6</accession>
<dbReference type="AlphaFoldDB" id="A0A2S9GZX6"/>
<evidence type="ECO:0000313" key="13">
    <source>
        <dbReference type="Proteomes" id="UP000237839"/>
    </source>
</evidence>
<dbReference type="UniPathway" id="UPA00142">
    <property type="reaction ID" value="UER00210"/>
</dbReference>
<dbReference type="GO" id="GO:0005737">
    <property type="term" value="C:cytoplasm"/>
    <property type="evidence" value="ECO:0007669"/>
    <property type="project" value="TreeGrafter"/>
</dbReference>
<dbReference type="SUPFAM" id="SSF52440">
    <property type="entry name" value="PreATP-grasp domain"/>
    <property type="match status" value="1"/>
</dbReference>
<evidence type="ECO:0000256" key="1">
    <source>
        <dbReference type="ARBA" id="ARBA00001936"/>
    </source>
</evidence>
<dbReference type="InterPro" id="IPR004218">
    <property type="entry name" value="GSHS_ATP-bd"/>
</dbReference>
<keyword evidence="9" id="KW-0464">Manganese</keyword>
<dbReference type="Gene3D" id="3.40.50.20">
    <property type="match status" value="1"/>
</dbReference>
<dbReference type="GO" id="GO:0004363">
    <property type="term" value="F:glutathione synthase activity"/>
    <property type="evidence" value="ECO:0007669"/>
    <property type="project" value="UniProtKB-UniRule"/>
</dbReference>
<comment type="caution">
    <text evidence="12">The sequence shown here is derived from an EMBL/GenBank/DDBJ whole genome shotgun (WGS) entry which is preliminary data.</text>
</comment>
<comment type="similarity">
    <text evidence="10">Belongs to the prokaryotic GSH synthase family.</text>
</comment>
<keyword evidence="8" id="KW-0460">Magnesium</keyword>
<dbReference type="PANTHER" id="PTHR21621">
    <property type="entry name" value="RIBOSOMAL PROTEIN S6 MODIFICATION PROTEIN"/>
    <property type="match status" value="1"/>
</dbReference>